<dbReference type="SUPFAM" id="SSF46565">
    <property type="entry name" value="Chaperone J-domain"/>
    <property type="match status" value="1"/>
</dbReference>
<dbReference type="Gene3D" id="1.10.287.110">
    <property type="entry name" value="DnaJ domain"/>
    <property type="match status" value="1"/>
</dbReference>
<dbReference type="PANTHER" id="PTHR24198:SF165">
    <property type="entry name" value="ANKYRIN REPEAT-CONTAINING PROTEIN-RELATED"/>
    <property type="match status" value="1"/>
</dbReference>
<dbReference type="InterPro" id="IPR002110">
    <property type="entry name" value="Ankyrin_rpt"/>
</dbReference>
<feature type="repeat" description="ANK" evidence="3">
    <location>
        <begin position="187"/>
        <end position="208"/>
    </location>
</feature>
<dbReference type="Gene3D" id="1.25.40.20">
    <property type="entry name" value="Ankyrin repeat-containing domain"/>
    <property type="match status" value="1"/>
</dbReference>
<sequence length="520" mass="56443">MRRRAPPADEHSELSSAVLRLTTQWELKQQRKEAALQATLDEAREDAEELREELEELRQSLAAARREAGDAAASAARADAEAADALATPGARELLLECGECVLSLALAEACVRGHARTAAALLEAGASRALRAPRDGAAAWPCVGGDDAEAPGAPALHRAIAAGHDDVAKLLIRSGANANAAAAALGGSTPLHTAALHNRAELARFLVAKCNARLDAVDDGGKTAAARAAEMRWSRTERVLKDPSLLFWARATRANRLCKEGEHALALESYAQALAELERVDAERRPSPANVMTLHHNRGKSLMALGKHLKAREALSAAVAIAGAPADYPAAADKRAECDAALLEHDKAAAAWEGLAASFAGETGDDAAATKAKVDAWNCKAAREREKLRFKPHEVLGLESPRPSEDEVKRAYRKMSIKWHPDRHAAASDEHKHRAHLQFQRISAANDALEKRAADPYRPYDWAPHRYDDDDDDDDDDGHSDDDDDDDDDDAEFDRARRAWGSSRDQSDSWSEYFRQKRA</sequence>
<evidence type="ECO:0000256" key="1">
    <source>
        <dbReference type="ARBA" id="ARBA00022737"/>
    </source>
</evidence>
<proteinExistence type="predicted"/>
<evidence type="ECO:0000256" key="4">
    <source>
        <dbReference type="SAM" id="Coils"/>
    </source>
</evidence>
<keyword evidence="2 3" id="KW-0040">ANK repeat</keyword>
<dbReference type="SUPFAM" id="SSF48452">
    <property type="entry name" value="TPR-like"/>
    <property type="match status" value="1"/>
</dbReference>
<dbReference type="SMART" id="SM00271">
    <property type="entry name" value="DnaJ"/>
    <property type="match status" value="1"/>
</dbReference>
<dbReference type="InterPro" id="IPR011990">
    <property type="entry name" value="TPR-like_helical_dom_sf"/>
</dbReference>
<dbReference type="PROSITE" id="PS50297">
    <property type="entry name" value="ANK_REP_REGION"/>
    <property type="match status" value="2"/>
</dbReference>
<dbReference type="PROSITE" id="PS50076">
    <property type="entry name" value="DNAJ_2"/>
    <property type="match status" value="1"/>
</dbReference>
<name>A0ABR1FYB7_AURAN</name>
<comment type="caution">
    <text evidence="7">The sequence shown here is derived from an EMBL/GenBank/DDBJ whole genome shotgun (WGS) entry which is preliminary data.</text>
</comment>
<dbReference type="Pfam" id="PF12796">
    <property type="entry name" value="Ank_2"/>
    <property type="match status" value="1"/>
</dbReference>
<dbReference type="CDD" id="cd06257">
    <property type="entry name" value="DnaJ"/>
    <property type="match status" value="1"/>
</dbReference>
<dbReference type="Proteomes" id="UP001363151">
    <property type="component" value="Unassembled WGS sequence"/>
</dbReference>
<dbReference type="EMBL" id="JBBJCI010000203">
    <property type="protein sequence ID" value="KAK7241259.1"/>
    <property type="molecule type" value="Genomic_DNA"/>
</dbReference>
<dbReference type="Pfam" id="PF00226">
    <property type="entry name" value="DnaJ"/>
    <property type="match status" value="1"/>
</dbReference>
<protein>
    <recommendedName>
        <fullName evidence="6">J domain-containing protein</fullName>
    </recommendedName>
</protein>
<dbReference type="PROSITE" id="PS50088">
    <property type="entry name" value="ANK_REPEAT"/>
    <property type="match status" value="2"/>
</dbReference>
<evidence type="ECO:0000256" key="3">
    <source>
        <dbReference type="PROSITE-ProRule" id="PRU00023"/>
    </source>
</evidence>
<evidence type="ECO:0000313" key="7">
    <source>
        <dbReference type="EMBL" id="KAK7241259.1"/>
    </source>
</evidence>
<evidence type="ECO:0000259" key="6">
    <source>
        <dbReference type="PROSITE" id="PS50076"/>
    </source>
</evidence>
<feature type="domain" description="J" evidence="6">
    <location>
        <begin position="392"/>
        <end position="465"/>
    </location>
</feature>
<dbReference type="PANTHER" id="PTHR24198">
    <property type="entry name" value="ANKYRIN REPEAT AND PROTEIN KINASE DOMAIN-CONTAINING PROTEIN"/>
    <property type="match status" value="1"/>
</dbReference>
<dbReference type="InterPro" id="IPR036770">
    <property type="entry name" value="Ankyrin_rpt-contain_sf"/>
</dbReference>
<organism evidence="7 8">
    <name type="scientific">Aureococcus anophagefferens</name>
    <name type="common">Harmful bloom alga</name>
    <dbReference type="NCBI Taxonomy" id="44056"/>
    <lineage>
        <taxon>Eukaryota</taxon>
        <taxon>Sar</taxon>
        <taxon>Stramenopiles</taxon>
        <taxon>Ochrophyta</taxon>
        <taxon>Pelagophyceae</taxon>
        <taxon>Pelagomonadales</taxon>
        <taxon>Pelagomonadaceae</taxon>
        <taxon>Aureococcus</taxon>
    </lineage>
</organism>
<dbReference type="InterPro" id="IPR036869">
    <property type="entry name" value="J_dom_sf"/>
</dbReference>
<feature type="coiled-coil region" evidence="4">
    <location>
        <begin position="33"/>
        <end position="74"/>
    </location>
</feature>
<feature type="region of interest" description="Disordered" evidence="5">
    <location>
        <begin position="456"/>
        <end position="520"/>
    </location>
</feature>
<evidence type="ECO:0000256" key="2">
    <source>
        <dbReference type="ARBA" id="ARBA00023043"/>
    </source>
</evidence>
<reference evidence="7 8" key="1">
    <citation type="submission" date="2024-03" db="EMBL/GenBank/DDBJ databases">
        <title>Aureococcus anophagefferens CCMP1851 and Kratosvirus quantuckense: Draft genome of a second virus-susceptible host strain in the model system.</title>
        <authorList>
            <person name="Chase E."/>
            <person name="Truchon A.R."/>
            <person name="Schepens W."/>
            <person name="Wilhelm S.W."/>
        </authorList>
    </citation>
    <scope>NUCLEOTIDE SEQUENCE [LARGE SCALE GENOMIC DNA]</scope>
    <source>
        <strain evidence="7 8">CCMP1851</strain>
    </source>
</reference>
<evidence type="ECO:0000256" key="5">
    <source>
        <dbReference type="SAM" id="MobiDB-lite"/>
    </source>
</evidence>
<keyword evidence="1" id="KW-0677">Repeat</keyword>
<accession>A0ABR1FYB7</accession>
<feature type="repeat" description="ANK" evidence="3">
    <location>
        <begin position="152"/>
        <end position="184"/>
    </location>
</feature>
<dbReference type="SUPFAM" id="SSF48403">
    <property type="entry name" value="Ankyrin repeat"/>
    <property type="match status" value="1"/>
</dbReference>
<keyword evidence="8" id="KW-1185">Reference proteome</keyword>
<evidence type="ECO:0000313" key="8">
    <source>
        <dbReference type="Proteomes" id="UP001363151"/>
    </source>
</evidence>
<dbReference type="SMART" id="SM00248">
    <property type="entry name" value="ANK"/>
    <property type="match status" value="3"/>
</dbReference>
<feature type="compositionally biased region" description="Acidic residues" evidence="5">
    <location>
        <begin position="470"/>
        <end position="493"/>
    </location>
</feature>
<keyword evidence="4" id="KW-0175">Coiled coil</keyword>
<gene>
    <name evidence="7" type="ORF">SO694_0005005</name>
</gene>
<dbReference type="Gene3D" id="1.25.40.10">
    <property type="entry name" value="Tetratricopeptide repeat domain"/>
    <property type="match status" value="1"/>
</dbReference>
<dbReference type="InterPro" id="IPR001623">
    <property type="entry name" value="DnaJ_domain"/>
</dbReference>